<evidence type="ECO:0000313" key="3">
    <source>
        <dbReference type="Proteomes" id="UP001281614"/>
    </source>
</evidence>
<comment type="caution">
    <text evidence="2">The sequence shown here is derived from an EMBL/GenBank/DDBJ whole genome shotgun (WGS) entry which is preliminary data.</text>
</comment>
<feature type="compositionally biased region" description="Low complexity" evidence="1">
    <location>
        <begin position="1"/>
        <end position="14"/>
    </location>
</feature>
<sequence length="182" mass="19531">MAAAGAARTRTRSTSPPPAARSPFSSLEWVDAVGQQKRERWIPRRRAGSGGGGGKHRRRSPSSAWRGGTGKRVGDGEERMDGGQGPGSRHPKARQGEAEGTYNLQEVRSTDDAGRRGRSGNDDGHVGSPRAGERADVEARAVVPDAFGQCFTSLPPPKWPAIGDGDNDNERQTHRRDGETRL</sequence>
<feature type="compositionally biased region" description="Basic and acidic residues" evidence="1">
    <location>
        <begin position="168"/>
        <end position="182"/>
    </location>
</feature>
<evidence type="ECO:0000256" key="1">
    <source>
        <dbReference type="SAM" id="MobiDB-lite"/>
    </source>
</evidence>
<feature type="compositionally biased region" description="Basic and acidic residues" evidence="1">
    <location>
        <begin position="108"/>
        <end position="139"/>
    </location>
</feature>
<name>A0AAD9YGL2_COLKA</name>
<keyword evidence="3" id="KW-1185">Reference proteome</keyword>
<dbReference type="EMBL" id="VYYT01000123">
    <property type="protein sequence ID" value="KAK2766531.1"/>
    <property type="molecule type" value="Genomic_DNA"/>
</dbReference>
<protein>
    <submittedName>
        <fullName evidence="2">Uncharacterized protein</fullName>
    </submittedName>
</protein>
<organism evidence="2 3">
    <name type="scientific">Colletotrichum kahawae</name>
    <name type="common">Coffee berry disease fungus</name>
    <dbReference type="NCBI Taxonomy" id="34407"/>
    <lineage>
        <taxon>Eukaryota</taxon>
        <taxon>Fungi</taxon>
        <taxon>Dikarya</taxon>
        <taxon>Ascomycota</taxon>
        <taxon>Pezizomycotina</taxon>
        <taxon>Sordariomycetes</taxon>
        <taxon>Hypocreomycetidae</taxon>
        <taxon>Glomerellales</taxon>
        <taxon>Glomerellaceae</taxon>
        <taxon>Colletotrichum</taxon>
        <taxon>Colletotrichum gloeosporioides species complex</taxon>
    </lineage>
</organism>
<feature type="compositionally biased region" description="Basic and acidic residues" evidence="1">
    <location>
        <begin position="72"/>
        <end position="81"/>
    </location>
</feature>
<dbReference type="AlphaFoldDB" id="A0AAD9YGL2"/>
<proteinExistence type="predicted"/>
<dbReference type="Proteomes" id="UP001281614">
    <property type="component" value="Unassembled WGS sequence"/>
</dbReference>
<gene>
    <name evidence="2" type="ORF">CKAH01_15480</name>
</gene>
<evidence type="ECO:0000313" key="2">
    <source>
        <dbReference type="EMBL" id="KAK2766531.1"/>
    </source>
</evidence>
<feature type="region of interest" description="Disordered" evidence="1">
    <location>
        <begin position="1"/>
        <end position="182"/>
    </location>
</feature>
<reference evidence="2" key="1">
    <citation type="submission" date="2023-02" db="EMBL/GenBank/DDBJ databases">
        <title>Colletotrichum kahawae CIFC_Que2 genome sequencing and assembly.</title>
        <authorList>
            <person name="Baroncelli R."/>
        </authorList>
    </citation>
    <scope>NUCLEOTIDE SEQUENCE</scope>
    <source>
        <strain evidence="2">CIFC_Que2</strain>
    </source>
</reference>
<accession>A0AAD9YGL2</accession>